<dbReference type="EMBL" id="VLYX01000060">
    <property type="protein sequence ID" value="MDR4329352.1"/>
    <property type="molecule type" value="Genomic_DNA"/>
</dbReference>
<evidence type="ECO:0000313" key="1">
    <source>
        <dbReference type="EMBL" id="MDR4329352.1"/>
    </source>
</evidence>
<evidence type="ECO:0000313" key="2">
    <source>
        <dbReference type="Proteomes" id="UP001248134"/>
    </source>
</evidence>
<protein>
    <submittedName>
        <fullName evidence="1">Uncharacterized protein</fullName>
    </submittedName>
</protein>
<reference evidence="1" key="1">
    <citation type="submission" date="2019-07" db="EMBL/GenBank/DDBJ databases">
        <title>Phylogenomic Reclassification of ATCC Bacillus Strains and Various Taxa within the Genus Bacillus.</title>
        <authorList>
            <person name="Riojas M.A."/>
            <person name="Frank A.M."/>
            <person name="Fenn S.L."/>
            <person name="King S.P."/>
            <person name="Brower S.M."/>
            <person name="Hazbon M.H."/>
        </authorList>
    </citation>
    <scope>NUCLEOTIDE SEQUENCE</scope>
    <source>
        <strain evidence="1">NR-12239</strain>
    </source>
</reference>
<gene>
    <name evidence="1" type="ORF">FOS08_26930</name>
</gene>
<sequence length="79" mass="9570">MIEKYSLNEQTLQFIQEFEKTVASDKTYTTQELVDIFDKSIFNKEQFNIYIEPKGKAIWWALTRSVNWEQIKRGLYKKK</sequence>
<proteinExistence type="predicted"/>
<name>A0AAJ2DQI1_9BACI</name>
<dbReference type="AlphaFoldDB" id="A0AAJ2DQI1"/>
<comment type="caution">
    <text evidence="1">The sequence shown here is derived from an EMBL/GenBank/DDBJ whole genome shotgun (WGS) entry which is preliminary data.</text>
</comment>
<dbReference type="RefSeq" id="WP_003204869.1">
    <property type="nucleotide sequence ID" value="NZ_CM000743.1"/>
</dbReference>
<dbReference type="Proteomes" id="UP001248134">
    <property type="component" value="Unassembled WGS sequence"/>
</dbReference>
<organism evidence="1 2">
    <name type="scientific">Bacillus pseudomycoides</name>
    <dbReference type="NCBI Taxonomy" id="64104"/>
    <lineage>
        <taxon>Bacteria</taxon>
        <taxon>Bacillati</taxon>
        <taxon>Bacillota</taxon>
        <taxon>Bacilli</taxon>
        <taxon>Bacillales</taxon>
        <taxon>Bacillaceae</taxon>
        <taxon>Bacillus</taxon>
        <taxon>Bacillus cereus group</taxon>
    </lineage>
</organism>
<accession>A0AAJ2DQI1</accession>